<organism evidence="11 12">
    <name type="scientific">Pelovirga terrestris</name>
    <dbReference type="NCBI Taxonomy" id="2771352"/>
    <lineage>
        <taxon>Bacteria</taxon>
        <taxon>Pseudomonadati</taxon>
        <taxon>Thermodesulfobacteriota</taxon>
        <taxon>Desulfuromonadia</taxon>
        <taxon>Geobacterales</taxon>
        <taxon>Geobacteraceae</taxon>
        <taxon>Pelovirga</taxon>
    </lineage>
</organism>
<evidence type="ECO:0000259" key="10">
    <source>
        <dbReference type="PROSITE" id="PS51733"/>
    </source>
</evidence>
<dbReference type="SUPFAM" id="SSF55681">
    <property type="entry name" value="Class II aaRS and biotin synthetases"/>
    <property type="match status" value="1"/>
</dbReference>
<evidence type="ECO:0000256" key="6">
    <source>
        <dbReference type="PIRNR" id="PIRNR016262"/>
    </source>
</evidence>
<evidence type="ECO:0000313" key="12">
    <source>
        <dbReference type="Proteomes" id="UP000632828"/>
    </source>
</evidence>
<dbReference type="RefSeq" id="WP_191153800.1">
    <property type="nucleotide sequence ID" value="NZ_JACWUN010000002.1"/>
</dbReference>
<keyword evidence="2 5" id="KW-0808">Transferase</keyword>
<feature type="binding site" evidence="5 8">
    <location>
        <begin position="149"/>
        <end position="151"/>
    </location>
    <ligand>
        <name>substrate</name>
    </ligand>
</feature>
<comment type="function">
    <text evidence="4 5 6">Catalyzes the transfer of endogenously produced octanoic acid from octanoyl-acyl-carrier-protein onto the lipoyl domains of lipoate-dependent enzymes. Lipoyl-ACP can also act as a substrate although octanoyl-ACP is likely to be the physiological substrate.</text>
</comment>
<comment type="pathway">
    <text evidence="1 5 6">Protein modification; protein lipoylation via endogenous pathway; protein N(6)-(lipoyl)lysine from octanoyl-[acyl-carrier-protein]: step 1/2.</text>
</comment>
<dbReference type="InterPro" id="IPR000544">
    <property type="entry name" value="Octanoyltransferase"/>
</dbReference>
<feature type="site" description="Lowers pKa of active site Cys" evidence="5 9">
    <location>
        <position position="146"/>
    </location>
</feature>
<dbReference type="PROSITE" id="PS51733">
    <property type="entry name" value="BPL_LPL_CATALYTIC"/>
    <property type="match status" value="1"/>
</dbReference>
<dbReference type="UniPathway" id="UPA00538">
    <property type="reaction ID" value="UER00592"/>
</dbReference>
<comment type="caution">
    <text evidence="11">The sequence shown here is derived from an EMBL/GenBank/DDBJ whole genome shotgun (WGS) entry which is preliminary data.</text>
</comment>
<accession>A0A8J6UQR6</accession>
<dbReference type="HAMAP" id="MF_00013">
    <property type="entry name" value="LipB"/>
    <property type="match status" value="1"/>
</dbReference>
<name>A0A8J6UQR6_9BACT</name>
<comment type="similarity">
    <text evidence="5 6">Belongs to the LipB family.</text>
</comment>
<dbReference type="Pfam" id="PF21948">
    <property type="entry name" value="LplA-B_cat"/>
    <property type="match status" value="1"/>
</dbReference>
<evidence type="ECO:0000256" key="8">
    <source>
        <dbReference type="PIRSR" id="PIRSR016262-2"/>
    </source>
</evidence>
<protein>
    <recommendedName>
        <fullName evidence="5 6">Octanoyltransferase</fullName>
        <ecNumber evidence="5 6">2.3.1.181</ecNumber>
    </recommendedName>
    <alternativeName>
        <fullName evidence="5">Lipoate-protein ligase B</fullName>
    </alternativeName>
    <alternativeName>
        <fullName evidence="5">Lipoyl/octanoyl transferase</fullName>
    </alternativeName>
    <alternativeName>
        <fullName evidence="5">Octanoyl-[acyl-carrier-protein]-protein N-octanoyltransferase</fullName>
    </alternativeName>
</protein>
<evidence type="ECO:0000256" key="1">
    <source>
        <dbReference type="ARBA" id="ARBA00004821"/>
    </source>
</evidence>
<keyword evidence="12" id="KW-1185">Reference proteome</keyword>
<dbReference type="GO" id="GO:0033819">
    <property type="term" value="F:lipoyl(octanoyl) transferase activity"/>
    <property type="evidence" value="ECO:0007669"/>
    <property type="project" value="UniProtKB-EC"/>
</dbReference>
<comment type="subcellular location">
    <subcellularLocation>
        <location evidence="5">Cytoplasm</location>
    </subcellularLocation>
</comment>
<dbReference type="EC" id="2.3.1.181" evidence="5 6"/>
<evidence type="ECO:0000256" key="5">
    <source>
        <dbReference type="HAMAP-Rule" id="MF_00013"/>
    </source>
</evidence>
<feature type="active site" description="Acyl-thioester intermediate" evidence="5 7">
    <location>
        <position position="180"/>
    </location>
</feature>
<dbReference type="NCBIfam" id="TIGR00214">
    <property type="entry name" value="lipB"/>
    <property type="match status" value="1"/>
</dbReference>
<evidence type="ECO:0000256" key="7">
    <source>
        <dbReference type="PIRSR" id="PIRSR016262-1"/>
    </source>
</evidence>
<dbReference type="GO" id="GO:0009249">
    <property type="term" value="P:protein lipoylation"/>
    <property type="evidence" value="ECO:0007669"/>
    <property type="project" value="InterPro"/>
</dbReference>
<proteinExistence type="inferred from homology"/>
<evidence type="ECO:0000313" key="11">
    <source>
        <dbReference type="EMBL" id="MBD1399526.1"/>
    </source>
</evidence>
<dbReference type="CDD" id="cd16444">
    <property type="entry name" value="LipB"/>
    <property type="match status" value="1"/>
</dbReference>
<dbReference type="InterPro" id="IPR004143">
    <property type="entry name" value="BPL_LPL_catalytic"/>
</dbReference>
<gene>
    <name evidence="5 11" type="primary">lipB</name>
    <name evidence="11" type="ORF">ICT70_02475</name>
</gene>
<dbReference type="PIRSF" id="PIRSF016262">
    <property type="entry name" value="LPLase"/>
    <property type="match status" value="1"/>
</dbReference>
<sequence>MAATTATSAPLLQIQDWGVLVYEQACVRQQDMVQGLLSGCGTNTLVLTEHPATVTLGRRGGESDLRCAEETFADRGVMLQRINRGGLATAHEPGQLVVYPVVELPVRDLRHFTSGVLQVVVDLLAQYAVVGELRPGNPGVWVKGRKICSFGIALKRWVSCHGIALNLNNDLSTFDLIVPCGVPDEQVTSLVRETGKPVDMQQIKEQVVTLFCRQFGYQPVYGE</sequence>
<comment type="miscellaneous">
    <text evidence="5">In the reaction, the free carboxyl group of octanoic acid is attached via an amide linkage to the epsilon-amino group of a specific lysine residue of lipoyl domains of lipoate-dependent enzymes.</text>
</comment>
<reference evidence="11" key="1">
    <citation type="submission" date="2020-09" db="EMBL/GenBank/DDBJ databases">
        <title>Pelobacter alkaliphilus sp. nov., a novel anaerobic arsenate-reducing bacterium from terrestrial mud volcano.</title>
        <authorList>
            <person name="Khomyakova M.A."/>
            <person name="Merkel A.Y."/>
            <person name="Slobodkin A.I."/>
        </authorList>
    </citation>
    <scope>NUCLEOTIDE SEQUENCE</scope>
    <source>
        <strain evidence="11">M08fum</strain>
    </source>
</reference>
<dbReference type="PROSITE" id="PS01313">
    <property type="entry name" value="LIPB"/>
    <property type="match status" value="1"/>
</dbReference>
<dbReference type="InterPro" id="IPR020605">
    <property type="entry name" value="Octanoyltransferase_CS"/>
</dbReference>
<keyword evidence="5" id="KW-0963">Cytoplasm</keyword>
<dbReference type="PANTHER" id="PTHR10993">
    <property type="entry name" value="OCTANOYLTRANSFERASE"/>
    <property type="match status" value="1"/>
</dbReference>
<dbReference type="PANTHER" id="PTHR10993:SF7">
    <property type="entry name" value="LIPOYLTRANSFERASE 2, MITOCHONDRIAL-RELATED"/>
    <property type="match status" value="1"/>
</dbReference>
<comment type="catalytic activity">
    <reaction evidence="5 6">
        <text>octanoyl-[ACP] + L-lysyl-[protein] = N(6)-octanoyl-L-lysyl-[protein] + holo-[ACP] + H(+)</text>
        <dbReference type="Rhea" id="RHEA:17665"/>
        <dbReference type="Rhea" id="RHEA-COMP:9636"/>
        <dbReference type="Rhea" id="RHEA-COMP:9685"/>
        <dbReference type="Rhea" id="RHEA-COMP:9752"/>
        <dbReference type="Rhea" id="RHEA-COMP:9928"/>
        <dbReference type="ChEBI" id="CHEBI:15378"/>
        <dbReference type="ChEBI" id="CHEBI:29969"/>
        <dbReference type="ChEBI" id="CHEBI:64479"/>
        <dbReference type="ChEBI" id="CHEBI:78463"/>
        <dbReference type="ChEBI" id="CHEBI:78809"/>
        <dbReference type="EC" id="2.3.1.181"/>
    </reaction>
</comment>
<dbReference type="AlphaFoldDB" id="A0A8J6UQR6"/>
<evidence type="ECO:0000256" key="3">
    <source>
        <dbReference type="ARBA" id="ARBA00023315"/>
    </source>
</evidence>
<keyword evidence="3 5" id="KW-0012">Acyltransferase</keyword>
<dbReference type="Proteomes" id="UP000632828">
    <property type="component" value="Unassembled WGS sequence"/>
</dbReference>
<evidence type="ECO:0000256" key="4">
    <source>
        <dbReference type="ARBA" id="ARBA00024732"/>
    </source>
</evidence>
<evidence type="ECO:0000256" key="2">
    <source>
        <dbReference type="ARBA" id="ARBA00022679"/>
    </source>
</evidence>
<feature type="binding site" evidence="5 8">
    <location>
        <begin position="162"/>
        <end position="164"/>
    </location>
    <ligand>
        <name>substrate</name>
    </ligand>
</feature>
<evidence type="ECO:0000256" key="9">
    <source>
        <dbReference type="PIRSR" id="PIRSR016262-3"/>
    </source>
</evidence>
<dbReference type="EMBL" id="JACWUN010000002">
    <property type="protein sequence ID" value="MBD1399526.1"/>
    <property type="molecule type" value="Genomic_DNA"/>
</dbReference>
<dbReference type="GO" id="GO:0005737">
    <property type="term" value="C:cytoplasm"/>
    <property type="evidence" value="ECO:0007669"/>
    <property type="project" value="UniProtKB-SubCell"/>
</dbReference>
<dbReference type="InterPro" id="IPR045864">
    <property type="entry name" value="aa-tRNA-synth_II/BPL/LPL"/>
</dbReference>
<feature type="domain" description="BPL/LPL catalytic" evidence="10">
    <location>
        <begin position="39"/>
        <end position="219"/>
    </location>
</feature>
<dbReference type="Gene3D" id="3.30.930.10">
    <property type="entry name" value="Bira Bifunctional Protein, Domain 2"/>
    <property type="match status" value="1"/>
</dbReference>
<feature type="binding site" evidence="5 8">
    <location>
        <begin position="84"/>
        <end position="91"/>
    </location>
    <ligand>
        <name>substrate</name>
    </ligand>
</feature>